<accession>Q0FN91</accession>
<dbReference type="InterPro" id="IPR011990">
    <property type="entry name" value="TPR-like_helical_dom_sf"/>
</dbReference>
<keyword evidence="3" id="KW-1185">Reference proteome</keyword>
<proteinExistence type="predicted"/>
<dbReference type="RefSeq" id="WP_007792455.1">
    <property type="nucleotide sequence ID" value="NZ_DS022276.1"/>
</dbReference>
<dbReference type="Gene3D" id="1.25.40.10">
    <property type="entry name" value="Tetratricopeptide repeat domain"/>
    <property type="match status" value="2"/>
</dbReference>
<evidence type="ECO:0000256" key="1">
    <source>
        <dbReference type="PROSITE-ProRule" id="PRU00339"/>
    </source>
</evidence>
<dbReference type="OrthoDB" id="7819234at2"/>
<gene>
    <name evidence="2" type="ORF">R2601_09078</name>
</gene>
<dbReference type="STRING" id="314265.R2601_09078"/>
<evidence type="ECO:0000313" key="3">
    <source>
        <dbReference type="Proteomes" id="UP000006230"/>
    </source>
</evidence>
<dbReference type="EMBL" id="AATQ01000023">
    <property type="protein sequence ID" value="EAU45689.1"/>
    <property type="molecule type" value="Genomic_DNA"/>
</dbReference>
<dbReference type="eggNOG" id="COG0457">
    <property type="taxonomic scope" value="Bacteria"/>
</dbReference>
<dbReference type="InterPro" id="IPR019734">
    <property type="entry name" value="TPR_rpt"/>
</dbReference>
<dbReference type="Proteomes" id="UP000006230">
    <property type="component" value="Unassembled WGS sequence"/>
</dbReference>
<dbReference type="SUPFAM" id="SSF48452">
    <property type="entry name" value="TPR-like"/>
    <property type="match status" value="1"/>
</dbReference>
<comment type="caution">
    <text evidence="2">The sequence shown here is derived from an EMBL/GenBank/DDBJ whole genome shotgun (WGS) entry which is preliminary data.</text>
</comment>
<sequence>MRHPILATLCAAGVFGLSACDKTIDKDAVDREFTGVNAIDGTGLNDVMLKAADPSEAVTYFQRADGIDPGRIDLMRGLAASLVRAKRNQEASIAWAKVVDHADSTNDDRVALADALIRNNDWERAEQTLNSIPPTHESYKRYRLEAMIADANQNWDKADSFYETAVGLTTKPASVLNNWGYSKLSRGDYSGAEKLFYETLRHDPAMFTAKNNLVLARGAQGNYTLPVLQMTQVERAELLHTMGLSAVKRGDVRIGKGLLEDAIETHPQHFDAAATALAALEPTVTN</sequence>
<dbReference type="HOGENOM" id="CLU_976215_0_0_5"/>
<evidence type="ECO:0000313" key="2">
    <source>
        <dbReference type="EMBL" id="EAU45689.1"/>
    </source>
</evidence>
<keyword evidence="1" id="KW-0802">TPR repeat</keyword>
<feature type="repeat" description="TPR" evidence="1">
    <location>
        <begin position="173"/>
        <end position="206"/>
    </location>
</feature>
<organism evidence="2 3">
    <name type="scientific">Salipiger bermudensis (strain DSM 26914 / JCM 13377 / KCTC 12554 / HTCC2601)</name>
    <name type="common">Pelagibaca bermudensis</name>
    <dbReference type="NCBI Taxonomy" id="314265"/>
    <lineage>
        <taxon>Bacteria</taxon>
        <taxon>Pseudomonadati</taxon>
        <taxon>Pseudomonadota</taxon>
        <taxon>Alphaproteobacteria</taxon>
        <taxon>Rhodobacterales</taxon>
        <taxon>Roseobacteraceae</taxon>
        <taxon>Salipiger</taxon>
    </lineage>
</organism>
<protein>
    <submittedName>
        <fullName evidence="2">Lipoprotein, putative</fullName>
    </submittedName>
</protein>
<name>Q0FN91_SALBH</name>
<reference evidence="2 3" key="1">
    <citation type="journal article" date="2010" name="J. Bacteriol.">
        <title>Genome sequences of Pelagibaca bermudensis HTCC2601T and Maritimibacter alkaliphilus HTCC2654T, the type strains of two marine Roseobacter genera.</title>
        <authorList>
            <person name="Thrash J.C."/>
            <person name="Cho J.C."/>
            <person name="Ferriera S."/>
            <person name="Johnson J."/>
            <person name="Vergin K.L."/>
            <person name="Giovannoni S.J."/>
        </authorList>
    </citation>
    <scope>NUCLEOTIDE SEQUENCE [LARGE SCALE GENOMIC DNA]</scope>
    <source>
        <strain evidence="3">DSM 26914 / JCM 13377 / KCTC 12554 / HTCC2601</strain>
    </source>
</reference>
<dbReference type="AlphaFoldDB" id="Q0FN91"/>
<dbReference type="PROSITE" id="PS51257">
    <property type="entry name" value="PROKAR_LIPOPROTEIN"/>
    <property type="match status" value="1"/>
</dbReference>
<keyword evidence="2" id="KW-0449">Lipoprotein</keyword>
<dbReference type="PROSITE" id="PS50005">
    <property type="entry name" value="TPR"/>
    <property type="match status" value="1"/>
</dbReference>